<gene>
    <name evidence="1" type="ORF">BDN72DRAFT_757872</name>
</gene>
<name>A0ACD3BBM3_9AGAR</name>
<accession>A0ACD3BBM3</accession>
<protein>
    <submittedName>
        <fullName evidence="1">RabGAP/TBC</fullName>
    </submittedName>
</protein>
<sequence>MSVDVSSPPHVAPTHSKSDSLAALLSPQDASFQAEQARVSLSRISIAESEFNDVALDEDALLSPIALSSNHSLDGKEDSDSHDDAATAVETPSRMSAQQDYSHKKSASTTTIRSSHNLDSATSDDASDKRRSDRTSLGGTQRLHEELARLQRADEEASEEKINAAIDWDFWGAVISVDYQGYAAEQPERLAEAISQGIPQALRGMMWQHMAASKDPELEATYLQLLKETSTHEKAITRDLGRTFPHHDFFTDGQGIGQENLFNVLKAYSLYDPQVGYCQGLPFVVAILLLNMPDEEAFSLLVRLMHVYDLRGHFLPEMPKLQLRLFDRLVEELLPVLHVHFLRQGVKSSMYCSQWFLTMFSYRFPLEVVFRIYDNCLASGIEAIFGFSVALLKKNEDVLLTLKFDEVLAFLNNRLFDRYKVESESEYEEKRPSEIKYKVDEFVSDAVALRITPFMLDCYRHEYEDMIRETNKRAIEIDELRNSNRALSAQVKKLESSLSQLNTDHVDLLNELVRERLRNEEMEGELVRYKLLYAEAMHENQDSQSSHRISMLSFKRGSK</sequence>
<evidence type="ECO:0000313" key="1">
    <source>
        <dbReference type="EMBL" id="TFK75414.1"/>
    </source>
</evidence>
<keyword evidence="2" id="KW-1185">Reference proteome</keyword>
<organism evidence="1 2">
    <name type="scientific">Pluteus cervinus</name>
    <dbReference type="NCBI Taxonomy" id="181527"/>
    <lineage>
        <taxon>Eukaryota</taxon>
        <taxon>Fungi</taxon>
        <taxon>Dikarya</taxon>
        <taxon>Basidiomycota</taxon>
        <taxon>Agaricomycotina</taxon>
        <taxon>Agaricomycetes</taxon>
        <taxon>Agaricomycetidae</taxon>
        <taxon>Agaricales</taxon>
        <taxon>Pluteineae</taxon>
        <taxon>Pluteaceae</taxon>
        <taxon>Pluteus</taxon>
    </lineage>
</organism>
<proteinExistence type="predicted"/>
<dbReference type="EMBL" id="ML208263">
    <property type="protein sequence ID" value="TFK75414.1"/>
    <property type="molecule type" value="Genomic_DNA"/>
</dbReference>
<dbReference type="Proteomes" id="UP000308600">
    <property type="component" value="Unassembled WGS sequence"/>
</dbReference>
<reference evidence="1 2" key="1">
    <citation type="journal article" date="2019" name="Nat. Ecol. Evol.">
        <title>Megaphylogeny resolves global patterns of mushroom evolution.</title>
        <authorList>
            <person name="Varga T."/>
            <person name="Krizsan K."/>
            <person name="Foldi C."/>
            <person name="Dima B."/>
            <person name="Sanchez-Garcia M."/>
            <person name="Sanchez-Ramirez S."/>
            <person name="Szollosi G.J."/>
            <person name="Szarkandi J.G."/>
            <person name="Papp V."/>
            <person name="Albert L."/>
            <person name="Andreopoulos W."/>
            <person name="Angelini C."/>
            <person name="Antonin V."/>
            <person name="Barry K.W."/>
            <person name="Bougher N.L."/>
            <person name="Buchanan P."/>
            <person name="Buyck B."/>
            <person name="Bense V."/>
            <person name="Catcheside P."/>
            <person name="Chovatia M."/>
            <person name="Cooper J."/>
            <person name="Damon W."/>
            <person name="Desjardin D."/>
            <person name="Finy P."/>
            <person name="Geml J."/>
            <person name="Haridas S."/>
            <person name="Hughes K."/>
            <person name="Justo A."/>
            <person name="Karasinski D."/>
            <person name="Kautmanova I."/>
            <person name="Kiss B."/>
            <person name="Kocsube S."/>
            <person name="Kotiranta H."/>
            <person name="LaButti K.M."/>
            <person name="Lechner B.E."/>
            <person name="Liimatainen K."/>
            <person name="Lipzen A."/>
            <person name="Lukacs Z."/>
            <person name="Mihaltcheva S."/>
            <person name="Morgado L.N."/>
            <person name="Niskanen T."/>
            <person name="Noordeloos M.E."/>
            <person name="Ohm R.A."/>
            <person name="Ortiz-Santana B."/>
            <person name="Ovrebo C."/>
            <person name="Racz N."/>
            <person name="Riley R."/>
            <person name="Savchenko A."/>
            <person name="Shiryaev A."/>
            <person name="Soop K."/>
            <person name="Spirin V."/>
            <person name="Szebenyi C."/>
            <person name="Tomsovsky M."/>
            <person name="Tulloss R.E."/>
            <person name="Uehling J."/>
            <person name="Grigoriev I.V."/>
            <person name="Vagvolgyi C."/>
            <person name="Papp T."/>
            <person name="Martin F.M."/>
            <person name="Miettinen O."/>
            <person name="Hibbett D.S."/>
            <person name="Nagy L.G."/>
        </authorList>
    </citation>
    <scope>NUCLEOTIDE SEQUENCE [LARGE SCALE GENOMIC DNA]</scope>
    <source>
        <strain evidence="1 2">NL-1719</strain>
    </source>
</reference>
<evidence type="ECO:0000313" key="2">
    <source>
        <dbReference type="Proteomes" id="UP000308600"/>
    </source>
</evidence>